<feature type="compositionally biased region" description="Low complexity" evidence="1">
    <location>
        <begin position="93"/>
        <end position="105"/>
    </location>
</feature>
<dbReference type="GO" id="GO:0051087">
    <property type="term" value="F:protein-folding chaperone binding"/>
    <property type="evidence" value="ECO:0007669"/>
    <property type="project" value="InterPro"/>
</dbReference>
<evidence type="ECO:0000313" key="3">
    <source>
        <dbReference type="Proteomes" id="UP000274922"/>
    </source>
</evidence>
<feature type="compositionally biased region" description="Low complexity" evidence="1">
    <location>
        <begin position="334"/>
        <end position="347"/>
    </location>
</feature>
<feature type="compositionally biased region" description="Low complexity" evidence="1">
    <location>
        <begin position="134"/>
        <end position="150"/>
    </location>
</feature>
<feature type="region of interest" description="Disordered" evidence="1">
    <location>
        <begin position="49"/>
        <end position="109"/>
    </location>
</feature>
<evidence type="ECO:0000313" key="2">
    <source>
        <dbReference type="EMBL" id="RKP03138.1"/>
    </source>
</evidence>
<dbReference type="SUPFAM" id="SSF63491">
    <property type="entry name" value="BAG domain"/>
    <property type="match status" value="1"/>
</dbReference>
<dbReference type="Proteomes" id="UP000274922">
    <property type="component" value="Unassembled WGS sequence"/>
</dbReference>
<keyword evidence="3" id="KW-1185">Reference proteome</keyword>
<feature type="region of interest" description="Disordered" evidence="1">
    <location>
        <begin position="128"/>
        <end position="161"/>
    </location>
</feature>
<proteinExistence type="predicted"/>
<gene>
    <name evidence="2" type="ORF">CXG81DRAFT_24246</name>
</gene>
<dbReference type="Gene3D" id="3.10.20.90">
    <property type="entry name" value="Phosphatidylinositol 3-kinase Catalytic Subunit, Chain A, domain 1"/>
    <property type="match status" value="1"/>
</dbReference>
<sequence>MRLHISWQGQHFDVQLPDAYATLAQLMDACSRSTGVPITAMKLLRSGGNAPMLSNPSTASPARATAASPLPGAHANAQTGSRTGSHRGGGGPSRRSPAAPSSPAPERSRFVQDMWQSATSWLSTTAAELGVGSGPRPSSAGAGPAANPVPTGDGSWTIMRDPGRPLADYDVGDGCRIMMIGSVQPAPAPPAAPARAAAASTAVVPPEPTNPLIRINQILARVQREYEPKVRAFVAWSQTPGASTADAAMMGTQRHTNEMLERTLEQLDAVAVPAGGGGRDAMAGAGAGASAEASDGADAVGSTAARIKRKEAVQFTQSLLSRLDAARGRAVAATEAAQQAQQANASAHPRSGNRRG</sequence>
<dbReference type="EMBL" id="ML014128">
    <property type="protein sequence ID" value="RKP03138.1"/>
    <property type="molecule type" value="Genomic_DNA"/>
</dbReference>
<feature type="region of interest" description="Disordered" evidence="1">
    <location>
        <begin position="334"/>
        <end position="356"/>
    </location>
</feature>
<feature type="compositionally biased region" description="Low complexity" evidence="1">
    <location>
        <begin position="56"/>
        <end position="69"/>
    </location>
</feature>
<accession>A0A4P9XCH5</accession>
<reference evidence="3" key="1">
    <citation type="journal article" date="2018" name="Nat. Microbiol.">
        <title>Leveraging single-cell genomics to expand the fungal tree of life.</title>
        <authorList>
            <person name="Ahrendt S.R."/>
            <person name="Quandt C.A."/>
            <person name="Ciobanu D."/>
            <person name="Clum A."/>
            <person name="Salamov A."/>
            <person name="Andreopoulos B."/>
            <person name="Cheng J.F."/>
            <person name="Woyke T."/>
            <person name="Pelin A."/>
            <person name="Henrissat B."/>
            <person name="Reynolds N.K."/>
            <person name="Benny G.L."/>
            <person name="Smith M.E."/>
            <person name="James T.Y."/>
            <person name="Grigoriev I.V."/>
        </authorList>
    </citation>
    <scope>NUCLEOTIDE SEQUENCE [LARGE SCALE GENOMIC DNA]</scope>
    <source>
        <strain evidence="3">ATCC 52028</strain>
    </source>
</reference>
<organism evidence="2 3">
    <name type="scientific">Caulochytrium protostelioides</name>
    <dbReference type="NCBI Taxonomy" id="1555241"/>
    <lineage>
        <taxon>Eukaryota</taxon>
        <taxon>Fungi</taxon>
        <taxon>Fungi incertae sedis</taxon>
        <taxon>Chytridiomycota</taxon>
        <taxon>Chytridiomycota incertae sedis</taxon>
        <taxon>Chytridiomycetes</taxon>
        <taxon>Caulochytriales</taxon>
        <taxon>Caulochytriaceae</taxon>
        <taxon>Caulochytrium</taxon>
    </lineage>
</organism>
<evidence type="ECO:0000256" key="1">
    <source>
        <dbReference type="SAM" id="MobiDB-lite"/>
    </source>
</evidence>
<dbReference type="InterPro" id="IPR036533">
    <property type="entry name" value="BAG_dom_sf"/>
</dbReference>
<name>A0A4P9XCH5_9FUNG</name>
<protein>
    <submittedName>
        <fullName evidence="2">Uncharacterized protein</fullName>
    </submittedName>
</protein>
<dbReference type="AlphaFoldDB" id="A0A4P9XCH5"/>
<dbReference type="Gene3D" id="1.20.58.120">
    <property type="entry name" value="BAG domain"/>
    <property type="match status" value="1"/>
</dbReference>